<dbReference type="OrthoDB" id="1658288at2759"/>
<comment type="similarity">
    <text evidence="2">Belongs to the tyrosinase family.</text>
</comment>
<dbReference type="PANTHER" id="PTHR11474">
    <property type="entry name" value="TYROSINASE FAMILY MEMBER"/>
    <property type="match status" value="1"/>
</dbReference>
<keyword evidence="4" id="KW-0479">Metal-binding</keyword>
<dbReference type="Pfam" id="PF18132">
    <property type="entry name" value="Tyrosinase_C"/>
    <property type="match status" value="1"/>
</dbReference>
<dbReference type="Gene3D" id="2.60.310.20">
    <property type="match status" value="1"/>
</dbReference>
<dbReference type="InterPro" id="IPR041640">
    <property type="entry name" value="Tyrosinase_C"/>
</dbReference>
<dbReference type="InterPro" id="IPR002227">
    <property type="entry name" value="Tyrosinase_Cu-bd"/>
</dbReference>
<accession>A0A9P9IMH5</accession>
<keyword evidence="15" id="KW-1185">Reference proteome</keyword>
<dbReference type="PRINTS" id="PR00092">
    <property type="entry name" value="TYROSINASE"/>
</dbReference>
<evidence type="ECO:0000313" key="15">
    <source>
        <dbReference type="Proteomes" id="UP000738349"/>
    </source>
</evidence>
<name>A0A9P9IMH5_9HYPO</name>
<dbReference type="Gene3D" id="1.10.1280.10">
    <property type="entry name" value="Di-copper center containing domain from catechol oxidase"/>
    <property type="match status" value="2"/>
</dbReference>
<keyword evidence="5" id="KW-0560">Oxidoreductase</keyword>
<protein>
    <recommendedName>
        <fullName evidence="3">tyrosinase</fullName>
        <ecNumber evidence="3">1.14.18.1</ecNumber>
    </recommendedName>
</protein>
<dbReference type="InterPro" id="IPR008922">
    <property type="entry name" value="Di-copper_centre_dom_sf"/>
</dbReference>
<dbReference type="PROSITE" id="PS00497">
    <property type="entry name" value="TYROSINASE_1"/>
    <property type="match status" value="1"/>
</dbReference>
<evidence type="ECO:0000313" key="14">
    <source>
        <dbReference type="EMBL" id="KAH7125927.1"/>
    </source>
</evidence>
<keyword evidence="8" id="KW-0470">Melanin biosynthesis</keyword>
<proteinExistence type="inferred from homology"/>
<evidence type="ECO:0000259" key="13">
    <source>
        <dbReference type="PROSITE" id="PS00498"/>
    </source>
</evidence>
<evidence type="ECO:0000256" key="7">
    <source>
        <dbReference type="ARBA" id="ARBA00023033"/>
    </source>
</evidence>
<evidence type="ECO:0000256" key="8">
    <source>
        <dbReference type="ARBA" id="ARBA00023101"/>
    </source>
</evidence>
<dbReference type="EC" id="1.14.18.1" evidence="3"/>
<dbReference type="PROSITE" id="PS00498">
    <property type="entry name" value="TYROSINASE_2"/>
    <property type="match status" value="1"/>
</dbReference>
<sequence>MGDTYKTDDDSGTFGITGLPRPADAEVKTKTIPYVTNLPLRYEISEFASSKDKEVRKQWTLFILALEKFKNKSVDEKLSYFQVAGIHGYPETVWDNAPPPKPDPVNPGPGDQPYGGYCNHNGLNFPTWHRPYMLLFEQCIWDNMKDIIKHWTKEHGLSDPDAKLWYDAAKKWRMPYWDWARKQVYAANFALPQVLTQGSVRIYPPAEVKGLQATGIGRYGIFVNNDQGFRGLEGVNNSWVANATIAAPEKQWYTPENFSKKGIKWNPGTLADAVNRMYSPQYNTTWGEFASTKWVDEGNANTTTGYLSLEYIHNNVHNFTGGQDLNNGLGQMSDVPVAAFDPVFWLHHTQIDRLLAIWQSLYWDLWWDKKEPGTGNVKDDTPDEPLQPFHDKNNGDPLADVWTANKCRDWTNLNYQYDDLMALSQTALLPDGTLDEAKFKSDLQVYINRMYPATGHLVQSIRAAPDVNTPEGLAPDSGEKDAPGATPWKDYIINVVYDRYALAGRAYTIEFFLGGPENKPKTIWERQNRVGHVFTFGGGVRSSEDSCANCKTQKDAGVLSCAQVPLTIQLLHHALDHVADHPITSFLDEEVEEYLKLHLNWRFIQAGGAEVEADQFPNTTISVLRGTGKPRTIKPAPAEKGLFALEAMSLEAPSQVSLTPEYYDYEVIPSITKGKQWGAEAAA</sequence>
<feature type="region of interest" description="Disordered" evidence="11">
    <location>
        <begin position="1"/>
        <end position="20"/>
    </location>
</feature>
<comment type="catalytic activity">
    <reaction evidence="10">
        <text>L-tyrosine + O2 = L-dopaquinone + H2O</text>
        <dbReference type="Rhea" id="RHEA:18117"/>
        <dbReference type="ChEBI" id="CHEBI:15377"/>
        <dbReference type="ChEBI" id="CHEBI:15379"/>
        <dbReference type="ChEBI" id="CHEBI:57924"/>
        <dbReference type="ChEBI" id="CHEBI:58315"/>
        <dbReference type="EC" id="1.14.18.1"/>
    </reaction>
</comment>
<dbReference type="PANTHER" id="PTHR11474:SF76">
    <property type="entry name" value="SHKT DOMAIN-CONTAINING PROTEIN"/>
    <property type="match status" value="1"/>
</dbReference>
<evidence type="ECO:0000256" key="6">
    <source>
        <dbReference type="ARBA" id="ARBA00023008"/>
    </source>
</evidence>
<keyword evidence="7" id="KW-0503">Monooxygenase</keyword>
<evidence type="ECO:0000256" key="10">
    <source>
        <dbReference type="ARBA" id="ARBA00048881"/>
    </source>
</evidence>
<dbReference type="EMBL" id="JAGMUV010000020">
    <property type="protein sequence ID" value="KAH7125927.1"/>
    <property type="molecule type" value="Genomic_DNA"/>
</dbReference>
<gene>
    <name evidence="14" type="ORF">EDB81DRAFT_698386</name>
</gene>
<evidence type="ECO:0000256" key="11">
    <source>
        <dbReference type="SAM" id="MobiDB-lite"/>
    </source>
</evidence>
<comment type="caution">
    <text evidence="14">The sequence shown here is derived from an EMBL/GenBank/DDBJ whole genome shotgun (WGS) entry which is preliminary data.</text>
</comment>
<dbReference type="SUPFAM" id="SSF48056">
    <property type="entry name" value="Di-copper centre-containing domain"/>
    <property type="match status" value="1"/>
</dbReference>
<dbReference type="Proteomes" id="UP000738349">
    <property type="component" value="Unassembled WGS sequence"/>
</dbReference>
<dbReference type="AlphaFoldDB" id="A0A9P9IMH5"/>
<evidence type="ECO:0000256" key="2">
    <source>
        <dbReference type="ARBA" id="ARBA00009928"/>
    </source>
</evidence>
<evidence type="ECO:0000256" key="5">
    <source>
        <dbReference type="ARBA" id="ARBA00023002"/>
    </source>
</evidence>
<feature type="domain" description="Tyrosinase copper-binding" evidence="13">
    <location>
        <begin position="341"/>
        <end position="352"/>
    </location>
</feature>
<keyword evidence="6" id="KW-0186">Copper</keyword>
<reference evidence="14" key="1">
    <citation type="journal article" date="2021" name="Nat. Commun.">
        <title>Genetic determinants of endophytism in the Arabidopsis root mycobiome.</title>
        <authorList>
            <person name="Mesny F."/>
            <person name="Miyauchi S."/>
            <person name="Thiergart T."/>
            <person name="Pickel B."/>
            <person name="Atanasova L."/>
            <person name="Karlsson M."/>
            <person name="Huettel B."/>
            <person name="Barry K.W."/>
            <person name="Haridas S."/>
            <person name="Chen C."/>
            <person name="Bauer D."/>
            <person name="Andreopoulos W."/>
            <person name="Pangilinan J."/>
            <person name="LaButti K."/>
            <person name="Riley R."/>
            <person name="Lipzen A."/>
            <person name="Clum A."/>
            <person name="Drula E."/>
            <person name="Henrissat B."/>
            <person name="Kohler A."/>
            <person name="Grigoriev I.V."/>
            <person name="Martin F.M."/>
            <person name="Hacquard S."/>
        </authorList>
    </citation>
    <scope>NUCLEOTIDE SEQUENCE</scope>
    <source>
        <strain evidence="14">MPI-CAGE-AT-0147</strain>
    </source>
</reference>
<dbReference type="Pfam" id="PF00264">
    <property type="entry name" value="Tyrosinase"/>
    <property type="match status" value="1"/>
</dbReference>
<comment type="cofactor">
    <cofactor evidence="1">
        <name>Cu(2+)</name>
        <dbReference type="ChEBI" id="CHEBI:29036"/>
    </cofactor>
</comment>
<dbReference type="InterPro" id="IPR050316">
    <property type="entry name" value="Tyrosinase/Hemocyanin"/>
</dbReference>
<evidence type="ECO:0000256" key="1">
    <source>
        <dbReference type="ARBA" id="ARBA00001973"/>
    </source>
</evidence>
<comment type="catalytic activity">
    <reaction evidence="9">
        <text>2 L-dopa + O2 = 2 L-dopaquinone + 2 H2O</text>
        <dbReference type="Rhea" id="RHEA:34287"/>
        <dbReference type="ChEBI" id="CHEBI:15377"/>
        <dbReference type="ChEBI" id="CHEBI:15379"/>
        <dbReference type="ChEBI" id="CHEBI:57504"/>
        <dbReference type="ChEBI" id="CHEBI:57924"/>
        <dbReference type="EC" id="1.14.18.1"/>
    </reaction>
</comment>
<evidence type="ECO:0000256" key="4">
    <source>
        <dbReference type="ARBA" id="ARBA00022723"/>
    </source>
</evidence>
<dbReference type="GO" id="GO:0046872">
    <property type="term" value="F:metal ion binding"/>
    <property type="evidence" value="ECO:0007669"/>
    <property type="project" value="UniProtKB-KW"/>
</dbReference>
<evidence type="ECO:0000256" key="9">
    <source>
        <dbReference type="ARBA" id="ARBA00048233"/>
    </source>
</evidence>
<evidence type="ECO:0000259" key="12">
    <source>
        <dbReference type="PROSITE" id="PS00497"/>
    </source>
</evidence>
<organism evidence="14 15">
    <name type="scientific">Dactylonectria macrodidyma</name>
    <dbReference type="NCBI Taxonomy" id="307937"/>
    <lineage>
        <taxon>Eukaryota</taxon>
        <taxon>Fungi</taxon>
        <taxon>Dikarya</taxon>
        <taxon>Ascomycota</taxon>
        <taxon>Pezizomycotina</taxon>
        <taxon>Sordariomycetes</taxon>
        <taxon>Hypocreomycetidae</taxon>
        <taxon>Hypocreales</taxon>
        <taxon>Nectriaceae</taxon>
        <taxon>Dactylonectria</taxon>
    </lineage>
</organism>
<dbReference type="GO" id="GO:0042438">
    <property type="term" value="P:melanin biosynthetic process"/>
    <property type="evidence" value="ECO:0007669"/>
    <property type="project" value="UniProtKB-KW"/>
</dbReference>
<feature type="domain" description="Tyrosinase copper-binding" evidence="12">
    <location>
        <begin position="120"/>
        <end position="137"/>
    </location>
</feature>
<evidence type="ECO:0000256" key="3">
    <source>
        <dbReference type="ARBA" id="ARBA00011906"/>
    </source>
</evidence>
<dbReference type="GO" id="GO:0004503">
    <property type="term" value="F:tyrosinase activity"/>
    <property type="evidence" value="ECO:0007669"/>
    <property type="project" value="UniProtKB-EC"/>
</dbReference>